<comment type="caution">
    <text evidence="3">The sequence shown here is derived from an EMBL/GenBank/DDBJ whole genome shotgun (WGS) entry which is preliminary data.</text>
</comment>
<dbReference type="Pfam" id="PF19493">
    <property type="entry name" value="Trypco1"/>
    <property type="match status" value="1"/>
</dbReference>
<name>A0ABV3G589_9NOCA</name>
<accession>A0ABV3G589</accession>
<evidence type="ECO:0000313" key="3">
    <source>
        <dbReference type="EMBL" id="MEV0712859.1"/>
    </source>
</evidence>
<dbReference type="RefSeq" id="WP_357790226.1">
    <property type="nucleotide sequence ID" value="NZ_JBFAKC010000029.1"/>
</dbReference>
<proteinExistence type="predicted"/>
<dbReference type="InterPro" id="IPR045794">
    <property type="entry name" value="Trypco1"/>
</dbReference>
<evidence type="ECO:0000259" key="2">
    <source>
        <dbReference type="Pfam" id="PF19493"/>
    </source>
</evidence>
<feature type="domain" description="Trypsin-co-occurring" evidence="2">
    <location>
        <begin position="6"/>
        <end position="107"/>
    </location>
</feature>
<organism evidence="3 4">
    <name type="scientific">Nocardia aurea</name>
    <dbReference type="NCBI Taxonomy" id="2144174"/>
    <lineage>
        <taxon>Bacteria</taxon>
        <taxon>Bacillati</taxon>
        <taxon>Actinomycetota</taxon>
        <taxon>Actinomycetes</taxon>
        <taxon>Mycobacteriales</taxon>
        <taxon>Nocardiaceae</taxon>
        <taxon>Nocardia</taxon>
    </lineage>
</organism>
<reference evidence="3 4" key="1">
    <citation type="submission" date="2024-06" db="EMBL/GenBank/DDBJ databases">
        <title>The Natural Products Discovery Center: Release of the First 8490 Sequenced Strains for Exploring Actinobacteria Biosynthetic Diversity.</title>
        <authorList>
            <person name="Kalkreuter E."/>
            <person name="Kautsar S.A."/>
            <person name="Yang D."/>
            <person name="Bader C.D."/>
            <person name="Teijaro C.N."/>
            <person name="Fluegel L."/>
            <person name="Davis C.M."/>
            <person name="Simpson J.R."/>
            <person name="Lauterbach L."/>
            <person name="Steele A.D."/>
            <person name="Gui C."/>
            <person name="Meng S."/>
            <person name="Li G."/>
            <person name="Viehrig K."/>
            <person name="Ye F."/>
            <person name="Su P."/>
            <person name="Kiefer A.F."/>
            <person name="Nichols A."/>
            <person name="Cepeda A.J."/>
            <person name="Yan W."/>
            <person name="Fan B."/>
            <person name="Jiang Y."/>
            <person name="Adhikari A."/>
            <person name="Zheng C.-J."/>
            <person name="Schuster L."/>
            <person name="Cowan T.M."/>
            <person name="Smanski M.J."/>
            <person name="Chevrette M.G."/>
            <person name="De Carvalho L.P.S."/>
            <person name="Shen B."/>
        </authorList>
    </citation>
    <scope>NUCLEOTIDE SEQUENCE [LARGE SCALE GENOMIC DNA]</scope>
    <source>
        <strain evidence="3 4">NPDC050403</strain>
    </source>
</reference>
<gene>
    <name evidence="3" type="ORF">AB0I48_35430</name>
</gene>
<evidence type="ECO:0000313" key="4">
    <source>
        <dbReference type="Proteomes" id="UP001551695"/>
    </source>
</evidence>
<protein>
    <submittedName>
        <fullName evidence="3">CU044_2847 family protein</fullName>
    </submittedName>
</protein>
<sequence length="140" mass="14519">MSMVSFPVEGGGEVLVHVQSVPRYGEVVTRGGREQTTEAVEKAERSFGSALTVIRVMADGVLGQLSALAAPPADVRVQFGLEFNAKAGAIVASTGATAQLSVDLTWHPKTPGGNNGAGGRPQAAADRVPEQREPKLVAKE</sequence>
<feature type="compositionally biased region" description="Basic and acidic residues" evidence="1">
    <location>
        <begin position="127"/>
        <end position="140"/>
    </location>
</feature>
<keyword evidence="4" id="KW-1185">Reference proteome</keyword>
<feature type="region of interest" description="Disordered" evidence="1">
    <location>
        <begin position="105"/>
        <end position="140"/>
    </location>
</feature>
<dbReference type="NCBIfam" id="NF041216">
    <property type="entry name" value="CU044_2847_fam"/>
    <property type="match status" value="1"/>
</dbReference>
<dbReference type="EMBL" id="JBFAKC010000029">
    <property type="protein sequence ID" value="MEV0712859.1"/>
    <property type="molecule type" value="Genomic_DNA"/>
</dbReference>
<dbReference type="Proteomes" id="UP001551695">
    <property type="component" value="Unassembled WGS sequence"/>
</dbReference>
<evidence type="ECO:0000256" key="1">
    <source>
        <dbReference type="SAM" id="MobiDB-lite"/>
    </source>
</evidence>